<dbReference type="GO" id="GO:0004810">
    <property type="term" value="F:CCA tRNA nucleotidyltransferase activity"/>
    <property type="evidence" value="ECO:0007669"/>
    <property type="project" value="InterPro"/>
</dbReference>
<dbReference type="PANTHER" id="PTHR11933">
    <property type="entry name" value="TRNA 5-METHYLAMINOMETHYL-2-THIOURIDYLATE -METHYLTRANSFERASE"/>
    <property type="match status" value="1"/>
</dbReference>
<gene>
    <name evidence="5" type="ORF">OMAG_001819</name>
</gene>
<dbReference type="InterPro" id="IPR020536">
    <property type="entry name" value="ThiI_AANH"/>
</dbReference>
<evidence type="ECO:0000313" key="6">
    <source>
        <dbReference type="Proteomes" id="UP000033428"/>
    </source>
</evidence>
<sequence>MKALALLSGGLDSSLALKMIKDQGVDVTALHFTSPFCRCDGSKPCGFSAKEISALVNVEIKIKSADESYLEIIKNPRYGYGQNYNPCIDCRIYKFKSAKKIMEEINALSIVTGEVLGQRPKSQQRNTLFLIEKEAGLTGLIVRPLSAQLLPESIPEREKWIDRSKFLNISGRGRSNQIKLAKTLSLKGFSCPAGGCLLTDPSFCKRIKDLLESNMFNLNTINLAKKGRYFKLSNNTKLFVGRNEQDNEILKNLTKNSDIILTPSPLIPGPTGIIRSSTNIDTADIKTSAQIIARYIAPLNPKTDVHIFNNINGKITPLEIISSQLIDEQNLKLLQV</sequence>
<dbReference type="Gene3D" id="3.40.50.620">
    <property type="entry name" value="HUPs"/>
    <property type="match status" value="1"/>
</dbReference>
<dbReference type="AlphaFoldDB" id="A0A0F0CS68"/>
<proteinExistence type="predicted"/>
<feature type="domain" description="Thil AANH" evidence="3">
    <location>
        <begin position="2"/>
        <end position="145"/>
    </location>
</feature>
<evidence type="ECO:0000259" key="4">
    <source>
        <dbReference type="Pfam" id="PF18297"/>
    </source>
</evidence>
<dbReference type="InterPro" id="IPR014729">
    <property type="entry name" value="Rossmann-like_a/b/a_fold"/>
</dbReference>
<dbReference type="Proteomes" id="UP000033428">
    <property type="component" value="Unassembled WGS sequence"/>
</dbReference>
<keyword evidence="5" id="KW-0808">Transferase</keyword>
<dbReference type="Pfam" id="PF02568">
    <property type="entry name" value="ThiI"/>
    <property type="match status" value="1"/>
</dbReference>
<keyword evidence="6" id="KW-1185">Reference proteome</keyword>
<dbReference type="GO" id="GO:0008168">
    <property type="term" value="F:methyltransferase activity"/>
    <property type="evidence" value="ECO:0007669"/>
    <property type="project" value="UniProtKB-KW"/>
</dbReference>
<dbReference type="SUPFAM" id="SSF52402">
    <property type="entry name" value="Adenine nucleotide alpha hydrolases-like"/>
    <property type="match status" value="1"/>
</dbReference>
<dbReference type="GO" id="GO:0032259">
    <property type="term" value="P:methylation"/>
    <property type="evidence" value="ECO:0007669"/>
    <property type="project" value="UniProtKB-KW"/>
</dbReference>
<evidence type="ECO:0000259" key="3">
    <source>
        <dbReference type="Pfam" id="PF02568"/>
    </source>
</evidence>
<protein>
    <submittedName>
        <fullName evidence="5">tRNA (5-methylaminomethyl-2-thiouridylate)-methyltransferase</fullName>
    </submittedName>
</protein>
<dbReference type="Pfam" id="PF18297">
    <property type="entry name" value="NFACT-R_2"/>
    <property type="match status" value="1"/>
</dbReference>
<comment type="caution">
    <text evidence="5">The sequence shown here is derived from an EMBL/GenBank/DDBJ whole genome shotgun (WGS) entry which is preliminary data.</text>
</comment>
<evidence type="ECO:0000256" key="1">
    <source>
        <dbReference type="ARBA" id="ARBA00022741"/>
    </source>
</evidence>
<evidence type="ECO:0000313" key="5">
    <source>
        <dbReference type="EMBL" id="KJJ84356.1"/>
    </source>
</evidence>
<keyword evidence="5" id="KW-0489">Methyltransferase</keyword>
<dbReference type="EMBL" id="JYNY01000372">
    <property type="protein sequence ID" value="KJJ84356.1"/>
    <property type="molecule type" value="Genomic_DNA"/>
</dbReference>
<dbReference type="GO" id="GO:0005524">
    <property type="term" value="F:ATP binding"/>
    <property type="evidence" value="ECO:0007669"/>
    <property type="project" value="UniProtKB-KW"/>
</dbReference>
<keyword evidence="2" id="KW-0067">ATP-binding</keyword>
<accession>A0A0F0CS68</accession>
<dbReference type="PANTHER" id="PTHR11933:SF6">
    <property type="entry name" value="THIL AANH DOMAIN-CONTAINING PROTEIN"/>
    <property type="match status" value="1"/>
</dbReference>
<organism evidence="5 6">
    <name type="scientific">Candidatus Omnitrophus magneticus</name>
    <dbReference type="NCBI Taxonomy" id="1609969"/>
    <lineage>
        <taxon>Bacteria</taxon>
        <taxon>Pseudomonadati</taxon>
        <taxon>Candidatus Omnitrophota</taxon>
        <taxon>Candidatus Omnitrophus</taxon>
    </lineage>
</organism>
<evidence type="ECO:0000256" key="2">
    <source>
        <dbReference type="ARBA" id="ARBA00022840"/>
    </source>
</evidence>
<dbReference type="InterPro" id="IPR059101">
    <property type="entry name" value="NFACT-R_2"/>
</dbReference>
<keyword evidence="1" id="KW-0547">Nucleotide-binding</keyword>
<reference evidence="5 6" key="1">
    <citation type="submission" date="2015-02" db="EMBL/GenBank/DDBJ databases">
        <title>Single-cell genomics of uncultivated deep-branching MTB reveals a conserved set of magnetosome genes.</title>
        <authorList>
            <person name="Kolinko S."/>
            <person name="Richter M."/>
            <person name="Glockner F.O."/>
            <person name="Brachmann A."/>
            <person name="Schuler D."/>
        </authorList>
    </citation>
    <scope>NUCLEOTIDE SEQUENCE [LARGE SCALE GENOMIC DNA]</scope>
    <source>
        <strain evidence="5">SKK-01</strain>
    </source>
</reference>
<name>A0A0F0CS68_9BACT</name>
<feature type="domain" description="NFACT protein RNA binding" evidence="4">
    <location>
        <begin position="227"/>
        <end position="297"/>
    </location>
</feature>